<evidence type="ECO:0000256" key="4">
    <source>
        <dbReference type="ARBA" id="ARBA00022519"/>
    </source>
</evidence>
<sequence>MRELKNIIKGASKLEELMVVMIFIIMSLASFVQVLNRNFFHLPIGWLEELARYCQVYLALLAMELGLRDGSQMALTTVVDRLHGRIKEVAAIVAKLVVVLFSALMFTQAILIIQGQMSNWQKSPALKVPMFIPYLALPVSFGIASVVETGILIVMVRKLFGKKETGEENI</sequence>
<gene>
    <name evidence="11" type="ORF">WMQ36_25545</name>
</gene>
<feature type="transmembrane region" description="Helical" evidence="9">
    <location>
        <begin position="89"/>
        <end position="111"/>
    </location>
</feature>
<evidence type="ECO:0000256" key="2">
    <source>
        <dbReference type="ARBA" id="ARBA00022448"/>
    </source>
</evidence>
<evidence type="ECO:0000256" key="9">
    <source>
        <dbReference type="SAM" id="Phobius"/>
    </source>
</evidence>
<comment type="similarity">
    <text evidence="8">Belongs to the TRAP transporter small permease family.</text>
</comment>
<comment type="caution">
    <text evidence="11">The sequence shown here is derived from an EMBL/GenBank/DDBJ whole genome shotgun (WGS) entry which is preliminary data.</text>
</comment>
<organism evidence="11 12">
    <name type="scientific">Enterocloster hominis</name>
    <name type="common">ex Hitch et al. 2024</name>
    <dbReference type="NCBI Taxonomy" id="1917870"/>
    <lineage>
        <taxon>Bacteria</taxon>
        <taxon>Bacillati</taxon>
        <taxon>Bacillota</taxon>
        <taxon>Clostridia</taxon>
        <taxon>Lachnospirales</taxon>
        <taxon>Lachnospiraceae</taxon>
        <taxon>Enterocloster</taxon>
    </lineage>
</organism>
<keyword evidence="2" id="KW-0813">Transport</keyword>
<proteinExistence type="inferred from homology"/>
<dbReference type="Proteomes" id="UP001454086">
    <property type="component" value="Unassembled WGS sequence"/>
</dbReference>
<evidence type="ECO:0000256" key="3">
    <source>
        <dbReference type="ARBA" id="ARBA00022475"/>
    </source>
</evidence>
<dbReference type="InterPro" id="IPR007387">
    <property type="entry name" value="TRAP_DctQ"/>
</dbReference>
<evidence type="ECO:0000313" key="12">
    <source>
        <dbReference type="Proteomes" id="UP001454086"/>
    </source>
</evidence>
<dbReference type="PANTHER" id="PTHR35011">
    <property type="entry name" value="2,3-DIKETO-L-GULONATE TRAP TRANSPORTER SMALL PERMEASE PROTEIN YIAM"/>
    <property type="match status" value="1"/>
</dbReference>
<evidence type="ECO:0000256" key="5">
    <source>
        <dbReference type="ARBA" id="ARBA00022692"/>
    </source>
</evidence>
<evidence type="ECO:0000256" key="6">
    <source>
        <dbReference type="ARBA" id="ARBA00022989"/>
    </source>
</evidence>
<dbReference type="EMBL" id="JBBMFM010000169">
    <property type="protein sequence ID" value="MEQ2428327.1"/>
    <property type="molecule type" value="Genomic_DNA"/>
</dbReference>
<keyword evidence="3" id="KW-1003">Cell membrane</keyword>
<feature type="transmembrane region" description="Helical" evidence="9">
    <location>
        <begin position="16"/>
        <end position="35"/>
    </location>
</feature>
<evidence type="ECO:0000256" key="8">
    <source>
        <dbReference type="ARBA" id="ARBA00038436"/>
    </source>
</evidence>
<keyword evidence="6 9" id="KW-1133">Transmembrane helix</keyword>
<keyword evidence="7 9" id="KW-0472">Membrane</keyword>
<evidence type="ECO:0000256" key="7">
    <source>
        <dbReference type="ARBA" id="ARBA00023136"/>
    </source>
</evidence>
<keyword evidence="5 9" id="KW-0812">Transmembrane</keyword>
<feature type="domain" description="Tripartite ATP-independent periplasmic transporters DctQ component" evidence="10">
    <location>
        <begin position="26"/>
        <end position="149"/>
    </location>
</feature>
<evidence type="ECO:0000259" key="10">
    <source>
        <dbReference type="Pfam" id="PF04290"/>
    </source>
</evidence>
<dbReference type="Pfam" id="PF04290">
    <property type="entry name" value="DctQ"/>
    <property type="match status" value="1"/>
</dbReference>
<evidence type="ECO:0000256" key="1">
    <source>
        <dbReference type="ARBA" id="ARBA00004429"/>
    </source>
</evidence>
<comment type="subcellular location">
    <subcellularLocation>
        <location evidence="1">Cell inner membrane</location>
        <topology evidence="1">Multi-pass membrane protein</topology>
    </subcellularLocation>
</comment>
<name>A0ABV1DD72_9FIRM</name>
<evidence type="ECO:0000313" key="11">
    <source>
        <dbReference type="EMBL" id="MEQ2428327.1"/>
    </source>
</evidence>
<reference evidence="11 12" key="1">
    <citation type="submission" date="2024-03" db="EMBL/GenBank/DDBJ databases">
        <title>Human intestinal bacterial collection.</title>
        <authorList>
            <person name="Pauvert C."/>
            <person name="Hitch T.C.A."/>
            <person name="Clavel T."/>
        </authorList>
    </citation>
    <scope>NUCLEOTIDE SEQUENCE [LARGE SCALE GENOMIC DNA]</scope>
    <source>
        <strain evidence="11 12">CLA-SR-H021</strain>
    </source>
</reference>
<dbReference type="InterPro" id="IPR055348">
    <property type="entry name" value="DctQ"/>
</dbReference>
<accession>A0ABV1DD72</accession>
<keyword evidence="12" id="KW-1185">Reference proteome</keyword>
<protein>
    <submittedName>
        <fullName evidence="11">TRAP transporter small permease</fullName>
    </submittedName>
</protein>
<feature type="transmembrane region" description="Helical" evidence="9">
    <location>
        <begin position="131"/>
        <end position="156"/>
    </location>
</feature>
<keyword evidence="4" id="KW-0997">Cell inner membrane</keyword>
<dbReference type="RefSeq" id="WP_008719148.1">
    <property type="nucleotide sequence ID" value="NZ_JAJFDX010000002.1"/>
</dbReference>
<dbReference type="PANTHER" id="PTHR35011:SF2">
    <property type="entry name" value="2,3-DIKETO-L-GULONATE TRAP TRANSPORTER SMALL PERMEASE PROTEIN YIAM"/>
    <property type="match status" value="1"/>
</dbReference>